<feature type="compositionally biased region" description="Acidic residues" evidence="6">
    <location>
        <begin position="555"/>
        <end position="566"/>
    </location>
</feature>
<gene>
    <name evidence="7" type="ORF">J0S82_018275</name>
</gene>
<dbReference type="SMART" id="SM00368">
    <property type="entry name" value="LRR_RI"/>
    <property type="match status" value="6"/>
</dbReference>
<dbReference type="Gene3D" id="3.80.10.10">
    <property type="entry name" value="Ribonuclease Inhibitor"/>
    <property type="match status" value="3"/>
</dbReference>
<comment type="caution">
    <text evidence="7">The sequence shown here is derived from an EMBL/GenBank/DDBJ whole genome shotgun (WGS) entry which is preliminary data.</text>
</comment>
<dbReference type="PANTHER" id="PTHR24112">
    <property type="entry name" value="LEUCINE-RICH REPEAT, ISOFORM F-RELATED"/>
    <property type="match status" value="1"/>
</dbReference>
<dbReference type="Pfam" id="PF13516">
    <property type="entry name" value="LRR_6"/>
    <property type="match status" value="3"/>
</dbReference>
<keyword evidence="8" id="KW-1185">Reference proteome</keyword>
<evidence type="ECO:0000256" key="6">
    <source>
        <dbReference type="SAM" id="MobiDB-lite"/>
    </source>
</evidence>
<dbReference type="OrthoDB" id="10034042at2759"/>
<evidence type="ECO:0000313" key="7">
    <source>
        <dbReference type="EMBL" id="KAG8515343.1"/>
    </source>
</evidence>
<dbReference type="CDD" id="cd00116">
    <property type="entry name" value="LRR_RI"/>
    <property type="match status" value="1"/>
</dbReference>
<name>A0A8J6A6N1_GALPY</name>
<dbReference type="Proteomes" id="UP000700334">
    <property type="component" value="Unassembled WGS sequence"/>
</dbReference>
<feature type="compositionally biased region" description="Pro residues" evidence="6">
    <location>
        <begin position="624"/>
        <end position="655"/>
    </location>
</feature>
<dbReference type="InterPro" id="IPR001611">
    <property type="entry name" value="Leu-rich_rpt"/>
</dbReference>
<proteinExistence type="inferred from homology"/>
<keyword evidence="1" id="KW-0433">Leucine-rich repeat</keyword>
<evidence type="ECO:0000256" key="1">
    <source>
        <dbReference type="ARBA" id="ARBA00022614"/>
    </source>
</evidence>
<evidence type="ECO:0000256" key="4">
    <source>
        <dbReference type="ARBA" id="ARBA00040684"/>
    </source>
</evidence>
<feature type="compositionally biased region" description="Low complexity" evidence="6">
    <location>
        <begin position="685"/>
        <end position="695"/>
    </location>
</feature>
<feature type="compositionally biased region" description="Pro residues" evidence="6">
    <location>
        <begin position="670"/>
        <end position="684"/>
    </location>
</feature>
<accession>A0A8J6A6N1</accession>
<dbReference type="PANTHER" id="PTHR24112:SF9">
    <property type="entry name" value="PROTEIN PHOSPHATASE 1 REGULATORY SUBUNIT 37"/>
    <property type="match status" value="1"/>
</dbReference>
<protein>
    <recommendedName>
        <fullName evidence="4">Protein phosphatase 1 regulatory subunit 37</fullName>
    </recommendedName>
    <alternativeName>
        <fullName evidence="5">Leucine-rich repeat-containing protein 68</fullName>
    </alternativeName>
</protein>
<dbReference type="AlphaFoldDB" id="A0A8J6A6N1"/>
<reference evidence="7" key="1">
    <citation type="journal article" date="2021" name="Evol. Appl.">
        <title>The genome of the Pyrenean desman and the effects of bottlenecks and inbreeding on the genomic landscape of an endangered species.</title>
        <authorList>
            <person name="Escoda L."/>
            <person name="Castresana J."/>
        </authorList>
    </citation>
    <scope>NUCLEOTIDE SEQUENCE</scope>
    <source>
        <strain evidence="7">IBE-C5619</strain>
    </source>
</reference>
<dbReference type="PROSITE" id="PS51450">
    <property type="entry name" value="LRR"/>
    <property type="match status" value="1"/>
</dbReference>
<keyword evidence="2" id="KW-0677">Repeat</keyword>
<evidence type="ECO:0000256" key="3">
    <source>
        <dbReference type="ARBA" id="ARBA00038315"/>
    </source>
</evidence>
<feature type="compositionally biased region" description="Polar residues" evidence="6">
    <location>
        <begin position="593"/>
        <end position="602"/>
    </location>
</feature>
<feature type="region of interest" description="Disordered" evidence="6">
    <location>
        <begin position="508"/>
        <end position="714"/>
    </location>
</feature>
<organism evidence="7 8">
    <name type="scientific">Galemys pyrenaicus</name>
    <name type="common">Iberian desman</name>
    <name type="synonym">Pyrenean desman</name>
    <dbReference type="NCBI Taxonomy" id="202257"/>
    <lineage>
        <taxon>Eukaryota</taxon>
        <taxon>Metazoa</taxon>
        <taxon>Chordata</taxon>
        <taxon>Craniata</taxon>
        <taxon>Vertebrata</taxon>
        <taxon>Euteleostomi</taxon>
        <taxon>Mammalia</taxon>
        <taxon>Eutheria</taxon>
        <taxon>Laurasiatheria</taxon>
        <taxon>Eulipotyphla</taxon>
        <taxon>Talpidae</taxon>
        <taxon>Galemys</taxon>
    </lineage>
</organism>
<dbReference type="InterPro" id="IPR032675">
    <property type="entry name" value="LRR_dom_sf"/>
</dbReference>
<sequence length="741" mass="80032">MCVVWRASARGVQEPVCASSDPGSCPRSLSTVPVHPQSWGSQRVPRTPEACSGAPIPRLLLSRKGEQMACRLPAQNVTVDEVIGAYKQACQKLNCRQIPKLLRQLQEFTDLGHRIDCLDLKGEKLDYKTCEALEEVFKRLQFKVVDLEQTNLDEDGASALFDMIEYYESATHLNISFNKHIGTRGWQAAAHMMRKTSCLQYLDARNTPLLDHSAPFVARALRIRSSLAVLHLENASLSGRPLMLLGEPRAGGRRPRSPREVGQLAEPLGLPVTAPPFPAPSATALKMNMNLRELYLADNKLNGLQDSAQLGNLLKFNCSLQILDLRNNHVLDSGLAYICEGLKEQRKGLVTLVLWNNQLTHTGMAFLGMALPHTQSLETLNLGHNPVGNEGVRNLKNGLIGNRSVLRLGLASTRLTCEGAVAVAEFIAESPRLLRLDLRENEIKTGGLMALSLALKVNHSLLRLDLDREPKKEAVKSFIETQKALLAEIQNGCKRNFVLAREREEEEQRLQLSASMPEIAVSEPQPEEGPEERGDEPAAEAQENGAPGPGPASDSDSDSDQEEDGERAEAPCPALVPPTDSLGPGDRSPPSSPTEQRISVSSPGRGHKVFVVTRVESPPEKADPPLPPPPASLPMSPCPPSPPASSSPPTSPALPPAEATGIQDPGGAEPQPPPEPPQPGPPLPNGLKPEFALALPPEPPPGPAAKAGSCGLEHELSCSKNEKELEELLLEASQESGQETL</sequence>
<evidence type="ECO:0000256" key="5">
    <source>
        <dbReference type="ARBA" id="ARBA00041209"/>
    </source>
</evidence>
<evidence type="ECO:0000256" key="2">
    <source>
        <dbReference type="ARBA" id="ARBA00022737"/>
    </source>
</evidence>
<comment type="similarity">
    <text evidence="3">Belongs to the PPP1R37 family.</text>
</comment>
<evidence type="ECO:0000313" key="8">
    <source>
        <dbReference type="Proteomes" id="UP000700334"/>
    </source>
</evidence>
<dbReference type="EMBL" id="JAGFMF010011711">
    <property type="protein sequence ID" value="KAG8515343.1"/>
    <property type="molecule type" value="Genomic_DNA"/>
</dbReference>
<dbReference type="InterPro" id="IPR051279">
    <property type="entry name" value="PP1-Reg/Actin-Interact_Protein"/>
</dbReference>
<dbReference type="SUPFAM" id="SSF52047">
    <property type="entry name" value="RNI-like"/>
    <property type="match status" value="1"/>
</dbReference>